<sequence length="241" mass="29007">MALANYEFVEFFPECNKIIDGYVSGENCHQVFYDEFFDQHNISNIKLDKKKCSAAMSYLIYIDYNNILPNISKKSGFSYFYYWIHNELKSINKRENTQKVYKAFIKDHNRIYTIHDYDKYKEIFFNDNELEELKTLYDMYKCLHNIKDIGISNEETSFCNTVLSYFSAYSTCFRSEIKMIKNKWNNIDEELGILEPSESFNSNTKWMYNILYNSDYIFYLINNLELAFLLNLIYIFRSIPQ</sequence>
<comment type="caution">
    <text evidence="1">The sequence shown here is derived from an EMBL/GenBank/DDBJ whole genome shotgun (WGS) entry which is preliminary data.</text>
</comment>
<reference evidence="2" key="1">
    <citation type="submission" date="2017-04" db="EMBL/GenBank/DDBJ databases">
        <title>Plasmodium gonderi genome.</title>
        <authorList>
            <person name="Arisue N."/>
            <person name="Honma H."/>
            <person name="Kawai S."/>
            <person name="Tougan T."/>
            <person name="Tanabe K."/>
            <person name="Horii T."/>
        </authorList>
    </citation>
    <scope>NUCLEOTIDE SEQUENCE [LARGE SCALE GENOMIC DNA]</scope>
    <source>
        <strain evidence="2">ATCC 30045</strain>
    </source>
</reference>
<dbReference type="EMBL" id="BDQF01000055">
    <property type="protein sequence ID" value="GAW83990.1"/>
    <property type="molecule type" value="Genomic_DNA"/>
</dbReference>
<dbReference type="Proteomes" id="UP000195521">
    <property type="component" value="Unassembled WGS sequence"/>
</dbReference>
<evidence type="ECO:0000313" key="1">
    <source>
        <dbReference type="EMBL" id="GAW83990.1"/>
    </source>
</evidence>
<name>A0A1Y1JP24_PLAGO</name>
<protein>
    <submittedName>
        <fullName evidence="1">Variable surface protein</fullName>
    </submittedName>
</protein>
<organism evidence="1 2">
    <name type="scientific">Plasmodium gonderi</name>
    <dbReference type="NCBI Taxonomy" id="77519"/>
    <lineage>
        <taxon>Eukaryota</taxon>
        <taxon>Sar</taxon>
        <taxon>Alveolata</taxon>
        <taxon>Apicomplexa</taxon>
        <taxon>Aconoidasida</taxon>
        <taxon>Haemosporida</taxon>
        <taxon>Plasmodiidae</taxon>
        <taxon>Plasmodium</taxon>
        <taxon>Plasmodium (Plasmodium)</taxon>
    </lineage>
</organism>
<dbReference type="AlphaFoldDB" id="A0A1Y1JP24"/>
<keyword evidence="2" id="KW-1185">Reference proteome</keyword>
<evidence type="ECO:0000313" key="2">
    <source>
        <dbReference type="Proteomes" id="UP000195521"/>
    </source>
</evidence>
<gene>
    <name evidence="1" type="ORF">PGO_000485</name>
</gene>
<proteinExistence type="predicted"/>
<dbReference type="GeneID" id="39744798"/>
<accession>A0A1Y1JP24</accession>
<dbReference type="RefSeq" id="XP_028546579.1">
    <property type="nucleotide sequence ID" value="XM_028690778.1"/>
</dbReference>